<name>A0A291I9E7_9CAUD</name>
<sequence>MSSSIVNNLKSSIKEASDNSNKDLDSETKANLFKSISKLSGSFLKEVNDGNIEVRDIKDMKDVASIYNMLIQAGGIEGSEKAPELTKGVTNYWVLGSKADSAEDLTGGDIIDKLENMDSKDIGKMLDEQEKIRNNENAGEL</sequence>
<evidence type="ECO:0000313" key="3">
    <source>
        <dbReference type="Proteomes" id="UP000229296"/>
    </source>
</evidence>
<evidence type="ECO:0000313" key="2">
    <source>
        <dbReference type="EMBL" id="ATG86312.1"/>
    </source>
</evidence>
<gene>
    <name evidence="2" type="ORF">LpeD_2</name>
</gene>
<reference evidence="2 3" key="1">
    <citation type="submission" date="2017-08" db="EMBL/GenBank/DDBJ databases">
        <title>Isolation and Characterization of phages of Lactobacillus pentosus and plantarum.</title>
        <authorList>
            <person name="Qi R."/>
            <person name="Yu M."/>
            <person name="Qiao X."/>
            <person name="Li Y."/>
        </authorList>
    </citation>
    <scope>NUCLEOTIDE SEQUENCE [LARGE SCALE GENOMIC DNA]</scope>
</reference>
<feature type="region of interest" description="Disordered" evidence="1">
    <location>
        <begin position="1"/>
        <end position="25"/>
    </location>
</feature>
<dbReference type="Proteomes" id="UP000229296">
    <property type="component" value="Segment"/>
</dbReference>
<evidence type="ECO:0000256" key="1">
    <source>
        <dbReference type="SAM" id="MobiDB-lite"/>
    </source>
</evidence>
<organism evidence="2 3">
    <name type="scientific">Lactobacillus phage LpeD</name>
    <dbReference type="NCBI Taxonomy" id="2041210"/>
    <lineage>
        <taxon>Viruses</taxon>
        <taxon>Duplodnaviria</taxon>
        <taxon>Heunggongvirae</taxon>
        <taxon>Uroviricota</taxon>
        <taxon>Caudoviricetes</taxon>
        <taxon>Herelleviridae</taxon>
        <taxon>Elpedvirus</taxon>
        <taxon>Elpedvirus LpeD</taxon>
    </lineage>
</organism>
<protein>
    <submittedName>
        <fullName evidence="2">Uncharacterized protein</fullName>
    </submittedName>
</protein>
<keyword evidence="3" id="KW-1185">Reference proteome</keyword>
<feature type="compositionally biased region" description="Polar residues" evidence="1">
    <location>
        <begin position="1"/>
        <end position="11"/>
    </location>
</feature>
<feature type="compositionally biased region" description="Basic and acidic residues" evidence="1">
    <location>
        <begin position="12"/>
        <end position="25"/>
    </location>
</feature>
<dbReference type="EMBL" id="MF787246">
    <property type="protein sequence ID" value="ATG86312.1"/>
    <property type="molecule type" value="Genomic_DNA"/>
</dbReference>
<proteinExistence type="predicted"/>
<accession>A0A291I9E7</accession>